<gene>
    <name evidence="2" type="ORF">NPIL_496771</name>
</gene>
<proteinExistence type="predicted"/>
<reference evidence="2" key="1">
    <citation type="submission" date="2020-08" db="EMBL/GenBank/DDBJ databases">
        <title>Multicomponent nature underlies the extraordinary mechanical properties of spider dragline silk.</title>
        <authorList>
            <person name="Kono N."/>
            <person name="Nakamura H."/>
            <person name="Mori M."/>
            <person name="Yoshida Y."/>
            <person name="Ohtoshi R."/>
            <person name="Malay A.D."/>
            <person name="Moran D.A.P."/>
            <person name="Tomita M."/>
            <person name="Numata K."/>
            <person name="Arakawa K."/>
        </authorList>
    </citation>
    <scope>NUCLEOTIDE SEQUENCE</scope>
</reference>
<evidence type="ECO:0000313" key="2">
    <source>
        <dbReference type="EMBL" id="GFT17237.1"/>
    </source>
</evidence>
<dbReference type="EMBL" id="BMAW01010098">
    <property type="protein sequence ID" value="GFT17237.1"/>
    <property type="molecule type" value="Genomic_DNA"/>
</dbReference>
<protein>
    <submittedName>
        <fullName evidence="2">Uncharacterized protein</fullName>
    </submittedName>
</protein>
<dbReference type="AlphaFoldDB" id="A0A8X6TJS4"/>
<sequence length="221" mass="25530">MFNDSQIEWKSKMTQDPPSLPYQPVQSTLAQPVKENSRLNQISYPIREYVKIPSVNLPKISPFTMTMNTRNIKASRIKSGNLQRSILTKVITRIEGLIKSESETGDQLEAFLEQISEKESILDLLNSEIENLLTIDPISKDMEATDEIKEKIIYCKPPPKKENLFELLYNDQGRLEVENVCFAVKIMNQNLVVRLTQRRKKEIFKKKIAEAVIWDFNLITG</sequence>
<comment type="caution">
    <text evidence="2">The sequence shown here is derived from an EMBL/GenBank/DDBJ whole genome shotgun (WGS) entry which is preliminary data.</text>
</comment>
<feature type="region of interest" description="Disordered" evidence="1">
    <location>
        <begin position="1"/>
        <end position="21"/>
    </location>
</feature>
<dbReference type="Proteomes" id="UP000887013">
    <property type="component" value="Unassembled WGS sequence"/>
</dbReference>
<keyword evidence="3" id="KW-1185">Reference proteome</keyword>
<evidence type="ECO:0000256" key="1">
    <source>
        <dbReference type="SAM" id="MobiDB-lite"/>
    </source>
</evidence>
<accession>A0A8X6TJS4</accession>
<evidence type="ECO:0000313" key="3">
    <source>
        <dbReference type="Proteomes" id="UP000887013"/>
    </source>
</evidence>
<organism evidence="2 3">
    <name type="scientific">Nephila pilipes</name>
    <name type="common">Giant wood spider</name>
    <name type="synonym">Nephila maculata</name>
    <dbReference type="NCBI Taxonomy" id="299642"/>
    <lineage>
        <taxon>Eukaryota</taxon>
        <taxon>Metazoa</taxon>
        <taxon>Ecdysozoa</taxon>
        <taxon>Arthropoda</taxon>
        <taxon>Chelicerata</taxon>
        <taxon>Arachnida</taxon>
        <taxon>Araneae</taxon>
        <taxon>Araneomorphae</taxon>
        <taxon>Entelegynae</taxon>
        <taxon>Araneoidea</taxon>
        <taxon>Nephilidae</taxon>
        <taxon>Nephila</taxon>
    </lineage>
</organism>
<name>A0A8X6TJS4_NEPPI</name>